<dbReference type="PANTHER" id="PTHR12558:SF13">
    <property type="entry name" value="CELL DIVISION CYCLE PROTEIN 27 HOMOLOG"/>
    <property type="match status" value="1"/>
</dbReference>
<dbReference type="OrthoDB" id="1465784at2"/>
<dbReference type="EMBL" id="QCZI01000008">
    <property type="protein sequence ID" value="PWA05237.1"/>
    <property type="molecule type" value="Genomic_DNA"/>
</dbReference>
<feature type="repeat" description="TPR" evidence="1">
    <location>
        <begin position="70"/>
        <end position="103"/>
    </location>
</feature>
<dbReference type="Pfam" id="PF14559">
    <property type="entry name" value="TPR_19"/>
    <property type="match status" value="1"/>
</dbReference>
<protein>
    <submittedName>
        <fullName evidence="3">Cytochrome C biosynthesis protein</fullName>
    </submittedName>
</protein>
<dbReference type="Pfam" id="PF13181">
    <property type="entry name" value="TPR_8"/>
    <property type="match status" value="1"/>
</dbReference>
<dbReference type="PROSITE" id="PS50005">
    <property type="entry name" value="TPR"/>
    <property type="match status" value="2"/>
</dbReference>
<evidence type="ECO:0000313" key="3">
    <source>
        <dbReference type="EMBL" id="PWA05237.1"/>
    </source>
</evidence>
<evidence type="ECO:0000256" key="1">
    <source>
        <dbReference type="PROSITE-ProRule" id="PRU00339"/>
    </source>
</evidence>
<sequence>MKKIALVLILLGIVCIPDSLLAQSEPDDIALANDEFQNSFYESLLQKGIENYDKAITALEKCQKLQPNNGTVYFEMGKNYLAQKDYLKAYDFFEKATQIDPKNKWFWVGMYDVCYETKNFTQAIVIVTKLVEFKKEYKEDLVSLYMNTQQFDKALELINELNDTVGKSDLRDTYKSQILRDSKYQSAEKANLLDQIKKYPKEESNYIALIFLYSESNQDEKAQEIAKKLETEIPTSGWAQVSLFKFYLNNNDGNNAVKAMNLVLTSMKIDNKIKHRLLNEFLIFIQDKPQFDVDLEKAISYFDNDKEVKVAKEIGKFYHNKKNWDKAIQYYEIHLKSNPEDMETQLLLLDMYIEKQQFDILAKKAENMIEVFPLQPQFYYLAGLANNQLKNFKKATVILETGLDYLVDDGALEINFNIQLGEAYSGLGDVNKKESYFSKAEKLLKQKK</sequence>
<dbReference type="SMART" id="SM00028">
    <property type="entry name" value="TPR"/>
    <property type="match status" value="5"/>
</dbReference>
<organism evidence="3 4">
    <name type="scientific">Flavobacterium psychrotolerans</name>
    <dbReference type="NCBI Taxonomy" id="2169410"/>
    <lineage>
        <taxon>Bacteria</taxon>
        <taxon>Pseudomonadati</taxon>
        <taxon>Bacteroidota</taxon>
        <taxon>Flavobacteriia</taxon>
        <taxon>Flavobacteriales</taxon>
        <taxon>Flavobacteriaceae</taxon>
        <taxon>Flavobacterium</taxon>
    </lineage>
</organism>
<dbReference type="SUPFAM" id="SSF81901">
    <property type="entry name" value="HCP-like"/>
    <property type="match status" value="1"/>
</dbReference>
<proteinExistence type="predicted"/>
<comment type="caution">
    <text evidence="3">The sequence shown here is derived from an EMBL/GenBank/DDBJ whole genome shotgun (WGS) entry which is preliminary data.</text>
</comment>
<feature type="chain" id="PRO_5015762786" evidence="2">
    <location>
        <begin position="23"/>
        <end position="448"/>
    </location>
</feature>
<accession>A0A2U1JJC0</accession>
<dbReference type="InterPro" id="IPR019734">
    <property type="entry name" value="TPR_rpt"/>
</dbReference>
<name>A0A2U1JJC0_9FLAO</name>
<dbReference type="Gene3D" id="1.25.40.10">
    <property type="entry name" value="Tetratricopeptide repeat domain"/>
    <property type="match status" value="2"/>
</dbReference>
<feature type="signal peptide" evidence="2">
    <location>
        <begin position="1"/>
        <end position="22"/>
    </location>
</feature>
<evidence type="ECO:0000313" key="4">
    <source>
        <dbReference type="Proteomes" id="UP000245449"/>
    </source>
</evidence>
<dbReference type="SUPFAM" id="SSF48452">
    <property type="entry name" value="TPR-like"/>
    <property type="match status" value="1"/>
</dbReference>
<keyword evidence="4" id="KW-1185">Reference proteome</keyword>
<evidence type="ECO:0000256" key="2">
    <source>
        <dbReference type="SAM" id="SignalP"/>
    </source>
</evidence>
<keyword evidence="1" id="KW-0802">TPR repeat</keyword>
<dbReference type="RefSeq" id="WP_116724843.1">
    <property type="nucleotide sequence ID" value="NZ_QCZI01000008.1"/>
</dbReference>
<keyword evidence="2" id="KW-0732">Signal</keyword>
<reference evidence="3 4" key="1">
    <citation type="submission" date="2018-04" db="EMBL/GenBank/DDBJ databases">
        <title>Flavobacterium sp. nov., isolated from glacier ice.</title>
        <authorList>
            <person name="Liu Q."/>
            <person name="Xin Y.-H."/>
        </authorList>
    </citation>
    <scope>NUCLEOTIDE SEQUENCE [LARGE SCALE GENOMIC DNA]</scope>
    <source>
        <strain evidence="3 4">RB1R5</strain>
    </source>
</reference>
<dbReference type="PANTHER" id="PTHR12558">
    <property type="entry name" value="CELL DIVISION CYCLE 16,23,27"/>
    <property type="match status" value="1"/>
</dbReference>
<dbReference type="AlphaFoldDB" id="A0A2U1JJC0"/>
<dbReference type="InterPro" id="IPR011990">
    <property type="entry name" value="TPR-like_helical_dom_sf"/>
</dbReference>
<dbReference type="PROSITE" id="PS50293">
    <property type="entry name" value="TPR_REGION"/>
    <property type="match status" value="1"/>
</dbReference>
<dbReference type="Pfam" id="PF13176">
    <property type="entry name" value="TPR_7"/>
    <property type="match status" value="1"/>
</dbReference>
<gene>
    <name evidence="3" type="ORF">DB895_08025</name>
</gene>
<feature type="repeat" description="TPR" evidence="1">
    <location>
        <begin position="308"/>
        <end position="341"/>
    </location>
</feature>
<dbReference type="Proteomes" id="UP000245449">
    <property type="component" value="Unassembled WGS sequence"/>
</dbReference>